<dbReference type="InterPro" id="IPR014284">
    <property type="entry name" value="RNA_pol_sigma-70_dom"/>
</dbReference>
<dbReference type="SUPFAM" id="SSF88659">
    <property type="entry name" value="Sigma3 and sigma4 domains of RNA polymerase sigma factors"/>
    <property type="match status" value="1"/>
</dbReference>
<evidence type="ECO:0000256" key="1">
    <source>
        <dbReference type="ARBA" id="ARBA00010641"/>
    </source>
</evidence>
<dbReference type="InterPro" id="IPR007627">
    <property type="entry name" value="RNA_pol_sigma70_r2"/>
</dbReference>
<reference evidence="8" key="1">
    <citation type="submission" date="2014-05" db="EMBL/GenBank/DDBJ databases">
        <title>Key roles for freshwater Actinobacteria revealed by deep metagenomic sequencing.</title>
        <authorList>
            <person name="Ghai R."/>
            <person name="Mizuno C.M."/>
            <person name="Picazo A."/>
            <person name="Camacho A."/>
            <person name="Rodriguez-Valera F."/>
        </authorList>
    </citation>
    <scope>NUCLEOTIDE SEQUENCE</scope>
</reference>
<dbReference type="FunFam" id="1.10.10.10:FF:000068">
    <property type="entry name" value="RNA polymerase sigma factor"/>
    <property type="match status" value="1"/>
</dbReference>
<comment type="similarity">
    <text evidence="1">Belongs to the sigma-70 factor family. ECF subfamily.</text>
</comment>
<protein>
    <recommendedName>
        <fullName evidence="9">RNA polymerase sigma factor RpoE</fullName>
    </recommendedName>
</protein>
<dbReference type="SUPFAM" id="SSF88946">
    <property type="entry name" value="Sigma2 domain of RNA polymerase sigma factors"/>
    <property type="match status" value="1"/>
</dbReference>
<dbReference type="InterPro" id="IPR013324">
    <property type="entry name" value="RNA_pol_sigma_r3/r4-like"/>
</dbReference>
<dbReference type="GO" id="GO:0016987">
    <property type="term" value="F:sigma factor activity"/>
    <property type="evidence" value="ECO:0007669"/>
    <property type="project" value="UniProtKB-KW"/>
</dbReference>
<evidence type="ECO:0000256" key="2">
    <source>
        <dbReference type="ARBA" id="ARBA00023015"/>
    </source>
</evidence>
<organism evidence="8">
    <name type="scientific">freshwater metagenome</name>
    <dbReference type="NCBI Taxonomy" id="449393"/>
    <lineage>
        <taxon>unclassified sequences</taxon>
        <taxon>metagenomes</taxon>
        <taxon>ecological metagenomes</taxon>
    </lineage>
</organism>
<dbReference type="InterPro" id="IPR013249">
    <property type="entry name" value="RNA_pol_sigma70_r4_t2"/>
</dbReference>
<dbReference type="PANTHER" id="PTHR43133:SF59">
    <property type="entry name" value="ECF RNA POLYMERASE SIGMA FACTOR SIGR"/>
    <property type="match status" value="1"/>
</dbReference>
<evidence type="ECO:0000259" key="7">
    <source>
        <dbReference type="Pfam" id="PF08281"/>
    </source>
</evidence>
<dbReference type="InterPro" id="IPR013325">
    <property type="entry name" value="RNA_pol_sigma_r2"/>
</dbReference>
<dbReference type="GO" id="GO:0006352">
    <property type="term" value="P:DNA-templated transcription initiation"/>
    <property type="evidence" value="ECO:0007669"/>
    <property type="project" value="InterPro"/>
</dbReference>
<keyword evidence="5" id="KW-0804">Transcription</keyword>
<dbReference type="Pfam" id="PF04542">
    <property type="entry name" value="Sigma70_r2"/>
    <property type="match status" value="1"/>
</dbReference>
<dbReference type="GO" id="GO:0003677">
    <property type="term" value="F:DNA binding"/>
    <property type="evidence" value="ECO:0007669"/>
    <property type="project" value="UniProtKB-KW"/>
</dbReference>
<gene>
    <name evidence="8" type="ORF">GM50_1025</name>
</gene>
<feature type="domain" description="RNA polymerase sigma-70 region 2" evidence="6">
    <location>
        <begin position="27"/>
        <end position="89"/>
    </location>
</feature>
<comment type="caution">
    <text evidence="8">The sequence shown here is derived from an EMBL/GenBank/DDBJ whole genome shotgun (WGS) entry which is preliminary data.</text>
</comment>
<dbReference type="NCBIfam" id="TIGR02937">
    <property type="entry name" value="sigma70-ECF"/>
    <property type="match status" value="1"/>
</dbReference>
<evidence type="ECO:0000259" key="6">
    <source>
        <dbReference type="Pfam" id="PF04542"/>
    </source>
</evidence>
<keyword evidence="4" id="KW-0238">DNA-binding</keyword>
<dbReference type="Gene3D" id="1.10.1740.10">
    <property type="match status" value="1"/>
</dbReference>
<dbReference type="InterPro" id="IPR036388">
    <property type="entry name" value="WH-like_DNA-bd_sf"/>
</dbReference>
<accession>A0A094QB09</accession>
<keyword evidence="3" id="KW-0731">Sigma factor</keyword>
<dbReference type="Pfam" id="PF08281">
    <property type="entry name" value="Sigma70_r4_2"/>
    <property type="match status" value="1"/>
</dbReference>
<sequence>MASTDLVKESAADRTNRFERDALAFTNQLYAAALRYTRNPDDARDLVQDTYLKAFTSFHQFEPGTNLKAWLYRILTTTFINTYRKDQRRPQLSAGEVEDWQLADAASHTSDQGKSAEVEALENLPDSDIKRALQEIPEEFRIAVYLADVEGFAYKEISEIVGVPTGTVMSRLHRGRKQLREKLTEYAKELGYSTAKTDKKSGKGNAS</sequence>
<dbReference type="InterPro" id="IPR039425">
    <property type="entry name" value="RNA_pol_sigma-70-like"/>
</dbReference>
<dbReference type="InterPro" id="IPR014293">
    <property type="entry name" value="RNA_pol_sigma70_actinobac"/>
</dbReference>
<dbReference type="EMBL" id="JNSK01000002">
    <property type="protein sequence ID" value="KGA20577.1"/>
    <property type="molecule type" value="Genomic_DNA"/>
</dbReference>
<evidence type="ECO:0000256" key="3">
    <source>
        <dbReference type="ARBA" id="ARBA00023082"/>
    </source>
</evidence>
<evidence type="ECO:0000256" key="4">
    <source>
        <dbReference type="ARBA" id="ARBA00023125"/>
    </source>
</evidence>
<dbReference type="PANTHER" id="PTHR43133">
    <property type="entry name" value="RNA POLYMERASE ECF-TYPE SIGMA FACTO"/>
    <property type="match status" value="1"/>
</dbReference>
<dbReference type="AlphaFoldDB" id="A0A094QB09"/>
<evidence type="ECO:0008006" key="9">
    <source>
        <dbReference type="Google" id="ProtNLM"/>
    </source>
</evidence>
<evidence type="ECO:0000313" key="8">
    <source>
        <dbReference type="EMBL" id="KGA20577.1"/>
    </source>
</evidence>
<proteinExistence type="inferred from homology"/>
<dbReference type="CDD" id="cd06171">
    <property type="entry name" value="Sigma70_r4"/>
    <property type="match status" value="1"/>
</dbReference>
<dbReference type="NCBIfam" id="TIGR02947">
    <property type="entry name" value="SigH_actino"/>
    <property type="match status" value="1"/>
</dbReference>
<dbReference type="Gene3D" id="1.10.10.10">
    <property type="entry name" value="Winged helix-like DNA-binding domain superfamily/Winged helix DNA-binding domain"/>
    <property type="match status" value="1"/>
</dbReference>
<feature type="domain" description="RNA polymerase sigma factor 70 region 4 type 2" evidence="7">
    <location>
        <begin position="129"/>
        <end position="179"/>
    </location>
</feature>
<name>A0A094QB09_9ZZZZ</name>
<keyword evidence="2" id="KW-0805">Transcription regulation</keyword>
<evidence type="ECO:0000256" key="5">
    <source>
        <dbReference type="ARBA" id="ARBA00023163"/>
    </source>
</evidence>